<name>A0A8S5U8D0_9CAUD</name>
<evidence type="ECO:0000256" key="1">
    <source>
        <dbReference type="SAM" id="MobiDB-lite"/>
    </source>
</evidence>
<evidence type="ECO:0000313" key="2">
    <source>
        <dbReference type="EMBL" id="DAF90707.1"/>
    </source>
</evidence>
<feature type="compositionally biased region" description="Basic and acidic residues" evidence="1">
    <location>
        <begin position="9"/>
        <end position="52"/>
    </location>
</feature>
<feature type="region of interest" description="Disordered" evidence="1">
    <location>
        <begin position="78"/>
        <end position="106"/>
    </location>
</feature>
<accession>A0A8S5U8D0</accession>
<reference evidence="2" key="1">
    <citation type="journal article" date="2021" name="Proc. Natl. Acad. Sci. U.S.A.">
        <title>A Catalog of Tens of Thousands of Viruses from Human Metagenomes Reveals Hidden Associations with Chronic Diseases.</title>
        <authorList>
            <person name="Tisza M.J."/>
            <person name="Buck C.B."/>
        </authorList>
    </citation>
    <scope>NUCLEOTIDE SEQUENCE</scope>
    <source>
        <strain evidence="2">Ctdxt3</strain>
    </source>
</reference>
<organism evidence="2">
    <name type="scientific">Podoviridae sp. ctdxt3</name>
    <dbReference type="NCBI Taxonomy" id="2825263"/>
    <lineage>
        <taxon>Viruses</taxon>
        <taxon>Duplodnaviria</taxon>
        <taxon>Heunggongvirae</taxon>
        <taxon>Uroviricota</taxon>
        <taxon>Caudoviricetes</taxon>
    </lineage>
</organism>
<protein>
    <submittedName>
        <fullName evidence="2">Uncharacterized protein</fullName>
    </submittedName>
</protein>
<feature type="region of interest" description="Disordered" evidence="1">
    <location>
        <begin position="1"/>
        <end position="52"/>
    </location>
</feature>
<proteinExistence type="predicted"/>
<sequence length="106" mass="11278">MAEATNNDVVKDTDADTRDDIDSSKTDEEQEVRDTDADTRDDIDATKRAQDDINRKLTSMGEAISNLTKVVSTLVKSGPAASADTGFASTNDAGKATVKPISDLDI</sequence>
<dbReference type="EMBL" id="BK016035">
    <property type="protein sequence ID" value="DAF90707.1"/>
    <property type="molecule type" value="Genomic_DNA"/>
</dbReference>